<dbReference type="Pfam" id="PF07727">
    <property type="entry name" value="RVT_2"/>
    <property type="match status" value="1"/>
</dbReference>
<evidence type="ECO:0000313" key="3">
    <source>
        <dbReference type="Proteomes" id="UP001231189"/>
    </source>
</evidence>
<evidence type="ECO:0000259" key="1">
    <source>
        <dbReference type="Pfam" id="PF07727"/>
    </source>
</evidence>
<gene>
    <name evidence="2" type="ORF">QYE76_071483</name>
</gene>
<protein>
    <recommendedName>
        <fullName evidence="1">Reverse transcriptase Ty1/copia-type domain-containing protein</fullName>
    </recommendedName>
</protein>
<dbReference type="InterPro" id="IPR013103">
    <property type="entry name" value="RVT_2"/>
</dbReference>
<keyword evidence="3" id="KW-1185">Reference proteome</keyword>
<organism evidence="2 3">
    <name type="scientific">Lolium multiflorum</name>
    <name type="common">Italian ryegrass</name>
    <name type="synonym">Lolium perenne subsp. multiflorum</name>
    <dbReference type="NCBI Taxonomy" id="4521"/>
    <lineage>
        <taxon>Eukaryota</taxon>
        <taxon>Viridiplantae</taxon>
        <taxon>Streptophyta</taxon>
        <taxon>Embryophyta</taxon>
        <taxon>Tracheophyta</taxon>
        <taxon>Spermatophyta</taxon>
        <taxon>Magnoliopsida</taxon>
        <taxon>Liliopsida</taxon>
        <taxon>Poales</taxon>
        <taxon>Poaceae</taxon>
        <taxon>BOP clade</taxon>
        <taxon>Pooideae</taxon>
        <taxon>Poodae</taxon>
        <taxon>Poeae</taxon>
        <taxon>Poeae Chloroplast Group 2 (Poeae type)</taxon>
        <taxon>Loliodinae</taxon>
        <taxon>Loliinae</taxon>
        <taxon>Lolium</taxon>
    </lineage>
</organism>
<evidence type="ECO:0000313" key="2">
    <source>
        <dbReference type="EMBL" id="KAK1653678.1"/>
    </source>
</evidence>
<proteinExistence type="predicted"/>
<name>A0AAD8SLF5_LOLMU</name>
<dbReference type="EMBL" id="JAUUTY010000004">
    <property type="protein sequence ID" value="KAK1653678.1"/>
    <property type="molecule type" value="Genomic_DNA"/>
</dbReference>
<accession>A0AAD8SLF5</accession>
<feature type="domain" description="Reverse transcriptase Ty1/copia-type" evidence="1">
    <location>
        <begin position="6"/>
        <end position="79"/>
    </location>
</feature>
<dbReference type="Proteomes" id="UP001231189">
    <property type="component" value="Unassembled WGS sequence"/>
</dbReference>
<comment type="caution">
    <text evidence="2">The sequence shown here is derived from an EMBL/GenBank/DDBJ whole genome shotgun (WGS) entry which is preliminary data.</text>
</comment>
<dbReference type="CDD" id="cd09272">
    <property type="entry name" value="RNase_HI_RT_Ty1"/>
    <property type="match status" value="1"/>
</dbReference>
<reference evidence="2" key="1">
    <citation type="submission" date="2023-07" db="EMBL/GenBank/DDBJ databases">
        <title>A chromosome-level genome assembly of Lolium multiflorum.</title>
        <authorList>
            <person name="Chen Y."/>
            <person name="Copetti D."/>
            <person name="Kolliker R."/>
            <person name="Studer B."/>
        </authorList>
    </citation>
    <scope>NUCLEOTIDE SEQUENCE</scope>
    <source>
        <strain evidence="2">02402/16</strain>
        <tissue evidence="2">Leaf</tissue>
    </source>
</reference>
<dbReference type="AlphaFoldDB" id="A0AAD8SLF5"/>
<sequence length="241" mass="27466">MAYLLLYVDDIILTATLDFFDTTDSLRAEFALKDLGPLHYFLGIEVVRRADGFFLHQRKYAHELLERAGCSTATPHLLPSTRRPSSDGSLASDAPFYRSIVCPSYLTLTRPELHACSSSELSCPVDKATVVFCDNVSAVYLSANPVHHRRTKHIELDIHFVREQVALGRVRPALLVLCNLQYLFYNTDHFLDYVAYMAEVAKEEGTLDRLPVQLNNMDEKEAWRLTILVCQQRKPPTTYQL</sequence>